<feature type="transmembrane region" description="Helical" evidence="9">
    <location>
        <begin position="359"/>
        <end position="377"/>
    </location>
</feature>
<feature type="transmembrane region" description="Helical" evidence="9">
    <location>
        <begin position="296"/>
        <end position="322"/>
    </location>
</feature>
<keyword evidence="11" id="KW-1185">Reference proteome</keyword>
<dbReference type="GO" id="GO:0015190">
    <property type="term" value="F:L-leucine transmembrane transporter activity"/>
    <property type="evidence" value="ECO:0007669"/>
    <property type="project" value="TreeGrafter"/>
</dbReference>
<feature type="transmembrane region" description="Helical" evidence="9">
    <location>
        <begin position="133"/>
        <end position="155"/>
    </location>
</feature>
<dbReference type="InterPro" id="IPR004685">
    <property type="entry name" value="Brnchd-chn_aa_trnsp_Livcs"/>
</dbReference>
<reference evidence="10 11" key="1">
    <citation type="submission" date="2010-04" db="EMBL/GenBank/DDBJ databases">
        <authorList>
            <person name="Muzny D."/>
            <person name="Qin X."/>
            <person name="Deng J."/>
            <person name="Jiang H."/>
            <person name="Liu Y."/>
            <person name="Qu J."/>
            <person name="Song X.-Z."/>
            <person name="Zhang L."/>
            <person name="Thornton R."/>
            <person name="Coyle M."/>
            <person name="Francisco L."/>
            <person name="Jackson L."/>
            <person name="Javaid M."/>
            <person name="Korchina V."/>
            <person name="Kovar C."/>
            <person name="Mata R."/>
            <person name="Mathew T."/>
            <person name="Ngo R."/>
            <person name="Nguyen L."/>
            <person name="Nguyen N."/>
            <person name="Okwuonu G."/>
            <person name="Ongeri F."/>
            <person name="Pham C."/>
            <person name="Simmons D."/>
            <person name="Wilczek-Boney K."/>
            <person name="Hale W."/>
            <person name="Jakkamsetti A."/>
            <person name="Pham P."/>
            <person name="Ruth R."/>
            <person name="San Lucas F."/>
            <person name="Warren J."/>
            <person name="Zhang J."/>
            <person name="Zhao Z."/>
            <person name="Zhou C."/>
            <person name="Zhu D."/>
            <person name="Lee S."/>
            <person name="Bess C."/>
            <person name="Blankenburg K."/>
            <person name="Forbes L."/>
            <person name="Fu Q."/>
            <person name="Gubbala S."/>
            <person name="Hirani K."/>
            <person name="Jayaseelan J.C."/>
            <person name="Lara F."/>
            <person name="Munidasa M."/>
            <person name="Palculict T."/>
            <person name="Patil S."/>
            <person name="Pu L.-L."/>
            <person name="Saada N."/>
            <person name="Tang L."/>
            <person name="Weissenberger G."/>
            <person name="Zhu Y."/>
            <person name="Hemphill L."/>
            <person name="Shang Y."/>
            <person name="Youmans B."/>
            <person name="Ayvaz T."/>
            <person name="Ross M."/>
            <person name="Santibanez J."/>
            <person name="Aqrawi P."/>
            <person name="Gross S."/>
            <person name="Joshi V."/>
            <person name="Fowler G."/>
            <person name="Nazareth L."/>
            <person name="Reid J."/>
            <person name="Worley K."/>
            <person name="Petrosino J."/>
            <person name="Highlander S."/>
            <person name="Gibbs R."/>
        </authorList>
    </citation>
    <scope>NUCLEOTIDE SEQUENCE [LARGE SCALE GENOMIC DNA]</scope>
    <source>
        <strain evidence="10 11">DSM 11664</strain>
    </source>
</reference>
<evidence type="ECO:0000313" key="10">
    <source>
        <dbReference type="EMBL" id="EFG54823.1"/>
    </source>
</evidence>
<sequence length="469" mass="50058">MLLYPRRELFMQDLTTKKLTFKQYLVVASLLFGLFFGAGNLIFPLHLGQLAGANWDPAALGFLVTGVLLPLLSVFAIAVTRAEGVYDVGRPLGAVFALVFMVLIHATIGPLFGTPRTATVSFTVGVAPFVPKAAQGWALLLFSAVFFCLAFAFSYKENSILSNVGKVLNPVFLALLFLVFVVAFANPLGNPGSAPVTSAYVHSAVTNGFLEGYNTMDALAGLAFGVTVVTAVRGMGVRRPGAVSKVVAKSGVLAESAIGFIYLLLIVLGAMSLGRFKVSADGGVAFNQLVNAYAGVFGQVVLAFLLTVTCLTTAVGLVAAFAQDFHKHFPKVSYHTWLALSCLASFLTANFGLDQIIAWSTPMLMFLYPLSMVLILLSVTSPLFNRDGVVYFFVVLLTVVPAFGDMVVAFPAVVSQSSFGLWVAGVRKMMPLASMGLSWVVPALVGLVVGLLVHFFRRSQVNVHQTEVN</sequence>
<evidence type="ECO:0000256" key="5">
    <source>
        <dbReference type="ARBA" id="ARBA00022692"/>
    </source>
</evidence>
<feature type="transmembrane region" description="Helical" evidence="9">
    <location>
        <begin position="21"/>
        <end position="47"/>
    </location>
</feature>
<dbReference type="GO" id="GO:0015188">
    <property type="term" value="F:L-isoleucine transmembrane transporter activity"/>
    <property type="evidence" value="ECO:0007669"/>
    <property type="project" value="TreeGrafter"/>
</dbReference>
<feature type="transmembrane region" description="Helical" evidence="9">
    <location>
        <begin position="92"/>
        <end position="113"/>
    </location>
</feature>
<evidence type="ECO:0000256" key="1">
    <source>
        <dbReference type="ARBA" id="ARBA00004651"/>
    </source>
</evidence>
<evidence type="ECO:0000256" key="6">
    <source>
        <dbReference type="ARBA" id="ARBA00022970"/>
    </source>
</evidence>
<evidence type="ECO:0000256" key="2">
    <source>
        <dbReference type="ARBA" id="ARBA00008540"/>
    </source>
</evidence>
<evidence type="ECO:0000256" key="3">
    <source>
        <dbReference type="ARBA" id="ARBA00022448"/>
    </source>
</evidence>
<dbReference type="Proteomes" id="UP000004069">
    <property type="component" value="Unassembled WGS sequence"/>
</dbReference>
<evidence type="ECO:0000256" key="8">
    <source>
        <dbReference type="ARBA" id="ARBA00023136"/>
    </source>
</evidence>
<dbReference type="NCBIfam" id="TIGR00796">
    <property type="entry name" value="livcs"/>
    <property type="match status" value="1"/>
</dbReference>
<feature type="transmembrane region" description="Helical" evidence="9">
    <location>
        <begin position="432"/>
        <end position="456"/>
    </location>
</feature>
<comment type="similarity">
    <text evidence="2 9">Belongs to the branched chain amino acid transporter family.</text>
</comment>
<keyword evidence="3 9" id="KW-0813">Transport</keyword>
<keyword evidence="6 9" id="KW-0029">Amino-acid transport</keyword>
<proteinExistence type="inferred from homology"/>
<feature type="transmembrane region" description="Helical" evidence="9">
    <location>
        <begin position="257"/>
        <end position="276"/>
    </location>
</feature>
<name>D4YVM7_9LACO</name>
<dbReference type="eggNOG" id="COG1114">
    <property type="taxonomic scope" value="Bacteria"/>
</dbReference>
<keyword evidence="8 9" id="KW-0472">Membrane</keyword>
<feature type="transmembrane region" description="Helical" evidence="9">
    <location>
        <begin position="334"/>
        <end position="353"/>
    </location>
</feature>
<evidence type="ECO:0000256" key="9">
    <source>
        <dbReference type="RuleBase" id="RU362122"/>
    </source>
</evidence>
<accession>D4YVM7</accession>
<keyword evidence="4" id="KW-1003">Cell membrane</keyword>
<dbReference type="GO" id="GO:0015820">
    <property type="term" value="P:L-leucine transport"/>
    <property type="evidence" value="ECO:0007669"/>
    <property type="project" value="TreeGrafter"/>
</dbReference>
<dbReference type="AlphaFoldDB" id="D4YVM7"/>
<dbReference type="STRING" id="83683.B1745_05320"/>
<comment type="caution">
    <text evidence="10">The sequence shown here is derived from an EMBL/GenBank/DDBJ whole genome shotgun (WGS) entry which is preliminary data.</text>
</comment>
<feature type="transmembrane region" description="Helical" evidence="9">
    <location>
        <begin position="218"/>
        <end position="236"/>
    </location>
</feature>
<dbReference type="EMBL" id="ADNY01000066">
    <property type="protein sequence ID" value="EFG54823.1"/>
    <property type="molecule type" value="Genomic_DNA"/>
</dbReference>
<dbReference type="Pfam" id="PF05525">
    <property type="entry name" value="Branch_AA_trans"/>
    <property type="match status" value="1"/>
</dbReference>
<gene>
    <name evidence="10" type="primary">brnQ</name>
    <name evidence="10" type="ORF">HMPREF0493_1588</name>
</gene>
<dbReference type="GO" id="GO:0005304">
    <property type="term" value="F:L-valine transmembrane transporter activity"/>
    <property type="evidence" value="ECO:0007669"/>
    <property type="project" value="TreeGrafter"/>
</dbReference>
<evidence type="ECO:0000313" key="11">
    <source>
        <dbReference type="Proteomes" id="UP000004069"/>
    </source>
</evidence>
<evidence type="ECO:0000256" key="7">
    <source>
        <dbReference type="ARBA" id="ARBA00022989"/>
    </source>
</evidence>
<feature type="transmembrane region" description="Helical" evidence="9">
    <location>
        <begin position="389"/>
        <end position="412"/>
    </location>
</feature>
<feature type="transmembrane region" description="Helical" evidence="9">
    <location>
        <begin position="59"/>
        <end position="80"/>
    </location>
</feature>
<dbReference type="PANTHER" id="PTHR30588:SF0">
    <property type="entry name" value="BRANCHED-CHAIN AMINO ACID PERMEASE BRNQ"/>
    <property type="match status" value="1"/>
</dbReference>
<evidence type="ECO:0000256" key="4">
    <source>
        <dbReference type="ARBA" id="ARBA00022475"/>
    </source>
</evidence>
<keyword evidence="7 9" id="KW-1133">Transmembrane helix</keyword>
<comment type="subcellular location">
    <subcellularLocation>
        <location evidence="1 9">Cell membrane</location>
        <topology evidence="1 9">Multi-pass membrane protein</topology>
    </subcellularLocation>
</comment>
<organism evidence="10 11">
    <name type="scientific">Lactobacillus amylolyticus DSM 11664</name>
    <dbReference type="NCBI Taxonomy" id="585524"/>
    <lineage>
        <taxon>Bacteria</taxon>
        <taxon>Bacillati</taxon>
        <taxon>Bacillota</taxon>
        <taxon>Bacilli</taxon>
        <taxon>Lactobacillales</taxon>
        <taxon>Lactobacillaceae</taxon>
        <taxon>Lactobacillus</taxon>
    </lineage>
</organism>
<dbReference type="PANTHER" id="PTHR30588">
    <property type="entry name" value="BRANCHED-CHAIN AMINO ACID TRANSPORT SYSTEM 2 CARRIER PROTEIN"/>
    <property type="match status" value="1"/>
</dbReference>
<feature type="transmembrane region" description="Helical" evidence="9">
    <location>
        <begin position="167"/>
        <end position="185"/>
    </location>
</feature>
<dbReference type="GO" id="GO:0005886">
    <property type="term" value="C:plasma membrane"/>
    <property type="evidence" value="ECO:0007669"/>
    <property type="project" value="UniProtKB-SubCell"/>
</dbReference>
<comment type="function">
    <text evidence="9">Component of the transport system for branched-chain amino acids.</text>
</comment>
<keyword evidence="5 9" id="KW-0812">Transmembrane</keyword>
<protein>
    <recommendedName>
        <fullName evidence="9">Branched-chain amino acid transport system carrier protein</fullName>
    </recommendedName>
</protein>
<dbReference type="GO" id="GO:0015818">
    <property type="term" value="P:isoleucine transport"/>
    <property type="evidence" value="ECO:0007669"/>
    <property type="project" value="TreeGrafter"/>
</dbReference>